<comment type="caution">
    <text evidence="1">The sequence shown here is derived from an EMBL/GenBank/DDBJ whole genome shotgun (WGS) entry which is preliminary data.</text>
</comment>
<protein>
    <recommendedName>
        <fullName evidence="3">Immunity protein 45 domain-containing protein</fullName>
    </recommendedName>
</protein>
<dbReference type="AlphaFoldDB" id="E6LPI0"/>
<dbReference type="RefSeq" id="WP_008751630.1">
    <property type="nucleotide sequence ID" value="NZ_GL622296.1"/>
</dbReference>
<dbReference type="HOGENOM" id="CLU_157057_1_0_9"/>
<dbReference type="eggNOG" id="ENOG5033VMA">
    <property type="taxonomic scope" value="Bacteria"/>
</dbReference>
<gene>
    <name evidence="1" type="ORF">HMPREF0381_1865</name>
</gene>
<reference evidence="1 2" key="1">
    <citation type="submission" date="2010-12" db="EMBL/GenBank/DDBJ databases">
        <authorList>
            <person name="Muzny D."/>
            <person name="Qin X."/>
            <person name="Deng J."/>
            <person name="Jiang H."/>
            <person name="Liu Y."/>
            <person name="Qu J."/>
            <person name="Song X.-Z."/>
            <person name="Zhang L."/>
            <person name="Thornton R."/>
            <person name="Coyle M."/>
            <person name="Francisco L."/>
            <person name="Jackson L."/>
            <person name="Javaid M."/>
            <person name="Korchina V."/>
            <person name="Kovar C."/>
            <person name="Mata R."/>
            <person name="Mathew T."/>
            <person name="Ngo R."/>
            <person name="Nguyen L."/>
            <person name="Nguyen N."/>
            <person name="Okwuonu G."/>
            <person name="Ongeri F."/>
            <person name="Pham C."/>
            <person name="Simmons D."/>
            <person name="Wilczek-Boney K."/>
            <person name="Hale W."/>
            <person name="Jakkamsetti A."/>
            <person name="Pham P."/>
            <person name="Ruth R."/>
            <person name="San Lucas F."/>
            <person name="Warren J."/>
            <person name="Zhang J."/>
            <person name="Zhao Z."/>
            <person name="Zhou C."/>
            <person name="Zhu D."/>
            <person name="Lee S."/>
            <person name="Bess C."/>
            <person name="Blankenburg K."/>
            <person name="Forbes L."/>
            <person name="Fu Q."/>
            <person name="Gubbala S."/>
            <person name="Hirani K."/>
            <person name="Jayaseelan J.C."/>
            <person name="Lara F."/>
            <person name="Munidasa M."/>
            <person name="Palculict T."/>
            <person name="Patil S."/>
            <person name="Pu L.-L."/>
            <person name="Saada N."/>
            <person name="Tang L."/>
            <person name="Weissenberger G."/>
            <person name="Zhu Y."/>
            <person name="Hemphill L."/>
            <person name="Shang Y."/>
            <person name="Youmans B."/>
            <person name="Ayvaz T."/>
            <person name="Ross M."/>
            <person name="Santibanez J."/>
            <person name="Aqrawi P."/>
            <person name="Gross S."/>
            <person name="Joshi V."/>
            <person name="Fowler G."/>
            <person name="Nazareth L."/>
            <person name="Reid J."/>
            <person name="Worley K."/>
            <person name="Petrosino J."/>
            <person name="Highlander S."/>
            <person name="Gibbs R."/>
        </authorList>
    </citation>
    <scope>NUCLEOTIDE SEQUENCE [LARGE SCALE GENOMIC DNA]</scope>
    <source>
        <strain evidence="1 2">DSM 3986</strain>
    </source>
</reference>
<evidence type="ECO:0008006" key="3">
    <source>
        <dbReference type="Google" id="ProtNLM"/>
    </source>
</evidence>
<evidence type="ECO:0000313" key="2">
    <source>
        <dbReference type="Proteomes" id="UP000003434"/>
    </source>
</evidence>
<name>E6LPI0_9FIRM</name>
<evidence type="ECO:0000313" key="1">
    <source>
        <dbReference type="EMBL" id="EFU76249.1"/>
    </source>
</evidence>
<organism evidence="1 2">
    <name type="scientific">Lachnoanaerobaculum saburreum DSM 3986</name>
    <dbReference type="NCBI Taxonomy" id="887325"/>
    <lineage>
        <taxon>Bacteria</taxon>
        <taxon>Bacillati</taxon>
        <taxon>Bacillota</taxon>
        <taxon>Clostridia</taxon>
        <taxon>Lachnospirales</taxon>
        <taxon>Lachnospiraceae</taxon>
        <taxon>Lachnoanaerobaculum</taxon>
    </lineage>
</organism>
<accession>E6LPI0</accession>
<dbReference type="EMBL" id="AEPW01000077">
    <property type="protein sequence ID" value="EFU76249.1"/>
    <property type="molecule type" value="Genomic_DNA"/>
</dbReference>
<dbReference type="Proteomes" id="UP000003434">
    <property type="component" value="Unassembled WGS sequence"/>
</dbReference>
<sequence>MKYDELDFFEFFESEPFYLFEKEVGICSYSYEKDDFKIYASLSCYEDCIGIVISYKESTVYSGEIRNIKEIKKFDTDILKVVTDKNWIFLKKWPNIGIDFDERLE</sequence>
<proteinExistence type="predicted"/>